<evidence type="ECO:0000256" key="3">
    <source>
        <dbReference type="ARBA" id="ARBA00022553"/>
    </source>
</evidence>
<dbReference type="SUPFAM" id="SSF55874">
    <property type="entry name" value="ATPase domain of HSP90 chaperone/DNA topoisomerase II/histidine kinase"/>
    <property type="match status" value="1"/>
</dbReference>
<comment type="catalytic activity">
    <reaction evidence="1">
        <text>ATP + protein L-histidine = ADP + protein N-phospho-L-histidine.</text>
        <dbReference type="EC" id="2.7.13.3"/>
    </reaction>
</comment>
<feature type="domain" description="PAS" evidence="10">
    <location>
        <begin position="9"/>
        <end position="62"/>
    </location>
</feature>
<dbReference type="Gene3D" id="3.30.450.20">
    <property type="entry name" value="PAS domain"/>
    <property type="match status" value="1"/>
</dbReference>
<dbReference type="GO" id="GO:0005524">
    <property type="term" value="F:ATP binding"/>
    <property type="evidence" value="ECO:0007669"/>
    <property type="project" value="UniProtKB-KW"/>
</dbReference>
<dbReference type="InterPro" id="IPR011495">
    <property type="entry name" value="Sig_transdc_His_kin_sub2_dim/P"/>
</dbReference>
<dbReference type="GO" id="GO:0006355">
    <property type="term" value="P:regulation of DNA-templated transcription"/>
    <property type="evidence" value="ECO:0007669"/>
    <property type="project" value="InterPro"/>
</dbReference>
<keyword evidence="3" id="KW-0597">Phosphoprotein</keyword>
<dbReference type="GO" id="GO:0004673">
    <property type="term" value="F:protein histidine kinase activity"/>
    <property type="evidence" value="ECO:0007669"/>
    <property type="project" value="UniProtKB-EC"/>
</dbReference>
<evidence type="ECO:0000256" key="4">
    <source>
        <dbReference type="ARBA" id="ARBA00022679"/>
    </source>
</evidence>
<dbReference type="Pfam" id="PF02518">
    <property type="entry name" value="HATPase_c"/>
    <property type="match status" value="1"/>
</dbReference>
<dbReference type="OrthoDB" id="8552871at2"/>
<dbReference type="PROSITE" id="PS50109">
    <property type="entry name" value="HIS_KIN"/>
    <property type="match status" value="1"/>
</dbReference>
<accession>A0A1R1HZ90</accession>
<dbReference type="PANTHER" id="PTHR43065">
    <property type="entry name" value="SENSOR HISTIDINE KINASE"/>
    <property type="match status" value="1"/>
</dbReference>
<dbReference type="InterPro" id="IPR036890">
    <property type="entry name" value="HATPase_C_sf"/>
</dbReference>
<dbReference type="SUPFAM" id="SSF55785">
    <property type="entry name" value="PYP-like sensor domain (PAS domain)"/>
    <property type="match status" value="1"/>
</dbReference>
<dbReference type="CDD" id="cd00130">
    <property type="entry name" value="PAS"/>
    <property type="match status" value="1"/>
</dbReference>
<dbReference type="EMBL" id="MTHD01000007">
    <property type="protein sequence ID" value="OMG51836.1"/>
    <property type="molecule type" value="Genomic_DNA"/>
</dbReference>
<keyword evidence="7" id="KW-0067">ATP-binding</keyword>
<dbReference type="PANTHER" id="PTHR43065:SF23">
    <property type="entry name" value="SENSOR HISTIDINE KINASE PDTAS"/>
    <property type="match status" value="1"/>
</dbReference>
<dbReference type="InterPro" id="IPR005467">
    <property type="entry name" value="His_kinase_dom"/>
</dbReference>
<dbReference type="SMART" id="SM00387">
    <property type="entry name" value="HATPase_c"/>
    <property type="match status" value="1"/>
</dbReference>
<evidence type="ECO:0000256" key="7">
    <source>
        <dbReference type="ARBA" id="ARBA00022840"/>
    </source>
</evidence>
<name>A0A1R1HZ90_9RHOO</name>
<evidence type="ECO:0000256" key="6">
    <source>
        <dbReference type="ARBA" id="ARBA00022777"/>
    </source>
</evidence>
<feature type="domain" description="Histidine kinase" evidence="9">
    <location>
        <begin position="147"/>
        <end position="343"/>
    </location>
</feature>
<feature type="domain" description="PAC" evidence="11">
    <location>
        <begin position="86"/>
        <end position="136"/>
    </location>
</feature>
<organism evidence="12 13">
    <name type="scientific">Azonexus hydrophilus</name>
    <dbReference type="NCBI Taxonomy" id="418702"/>
    <lineage>
        <taxon>Bacteria</taxon>
        <taxon>Pseudomonadati</taxon>
        <taxon>Pseudomonadota</taxon>
        <taxon>Betaproteobacteria</taxon>
        <taxon>Rhodocyclales</taxon>
        <taxon>Azonexaceae</taxon>
        <taxon>Azonexus</taxon>
    </lineage>
</organism>
<keyword evidence="8" id="KW-0902">Two-component regulatory system</keyword>
<dbReference type="InterPro" id="IPR035965">
    <property type="entry name" value="PAS-like_dom_sf"/>
</dbReference>
<evidence type="ECO:0000259" key="10">
    <source>
        <dbReference type="PROSITE" id="PS50112"/>
    </source>
</evidence>
<evidence type="ECO:0000259" key="11">
    <source>
        <dbReference type="PROSITE" id="PS50113"/>
    </source>
</evidence>
<dbReference type="InterPro" id="IPR004358">
    <property type="entry name" value="Sig_transdc_His_kin-like_C"/>
</dbReference>
<evidence type="ECO:0000256" key="1">
    <source>
        <dbReference type="ARBA" id="ARBA00000085"/>
    </source>
</evidence>
<dbReference type="Pfam" id="PF07568">
    <property type="entry name" value="HisKA_2"/>
    <property type="match status" value="1"/>
</dbReference>
<evidence type="ECO:0000313" key="13">
    <source>
        <dbReference type="Proteomes" id="UP000187526"/>
    </source>
</evidence>
<gene>
    <name evidence="12" type="ORF">BJN45_16580</name>
</gene>
<dbReference type="Gene3D" id="3.30.565.10">
    <property type="entry name" value="Histidine kinase-like ATPase, C-terminal domain"/>
    <property type="match status" value="1"/>
</dbReference>
<dbReference type="InterPro" id="IPR000014">
    <property type="entry name" value="PAS"/>
</dbReference>
<dbReference type="NCBIfam" id="TIGR00229">
    <property type="entry name" value="sensory_box"/>
    <property type="match status" value="1"/>
</dbReference>
<dbReference type="PROSITE" id="PS50112">
    <property type="entry name" value="PAS"/>
    <property type="match status" value="1"/>
</dbReference>
<dbReference type="InterPro" id="IPR000700">
    <property type="entry name" value="PAS-assoc_C"/>
</dbReference>
<protein>
    <recommendedName>
        <fullName evidence="2">histidine kinase</fullName>
        <ecNumber evidence="2">2.7.13.3</ecNumber>
    </recommendedName>
</protein>
<keyword evidence="4" id="KW-0808">Transferase</keyword>
<keyword evidence="6 12" id="KW-0418">Kinase</keyword>
<proteinExistence type="predicted"/>
<comment type="caution">
    <text evidence="12">The sequence shown here is derived from an EMBL/GenBank/DDBJ whole genome shotgun (WGS) entry which is preliminary data.</text>
</comment>
<dbReference type="AlphaFoldDB" id="A0A1R1HZ90"/>
<evidence type="ECO:0000313" key="12">
    <source>
        <dbReference type="EMBL" id="OMG51836.1"/>
    </source>
</evidence>
<sequence>MLPGSPQLGEDSFRRVVEWAPSAMVMIDPEGIMVLVNAQTERMFDYGRAALIGQSVEILVPERFRQHHRGFRAGYFSDPQPRPMGIGRDLAGCRADGSEFPIEIGLNPIATEAGIMVLASIIDITERQRAQQRLEDALREKTVLLNEVHHRVKNNLQVITSLLNLQADYAADPRLRAILAESCNRVKAMALTHQLLYERKDFSRLQLGDYLERLVQSIRASYRSSGNRIALRLALPEEEVQLDLERAIPCGLLLNELVTNAYKHAFPGERCGEIVIELCKKATDRIRLSISDNGVGLPPDADLAQGSSLGLQLVQLFVEQLHGTAEITRGTGTRMSISFPHTHPKEAP</sequence>
<dbReference type="STRING" id="418702.BJN45_16580"/>
<evidence type="ECO:0000256" key="5">
    <source>
        <dbReference type="ARBA" id="ARBA00022741"/>
    </source>
</evidence>
<dbReference type="InterPro" id="IPR003594">
    <property type="entry name" value="HATPase_dom"/>
</dbReference>
<evidence type="ECO:0000256" key="8">
    <source>
        <dbReference type="ARBA" id="ARBA00023012"/>
    </source>
</evidence>
<reference evidence="12 13" key="1">
    <citation type="submission" date="2016-10" db="EMBL/GenBank/DDBJ databases">
        <title>Alkaliphiles isolated from bioreactors.</title>
        <authorList>
            <person name="Salah Z."/>
            <person name="Rout S.P."/>
            <person name="Humphreys P.N."/>
        </authorList>
    </citation>
    <scope>NUCLEOTIDE SEQUENCE [LARGE SCALE GENOMIC DNA]</scope>
    <source>
        <strain evidence="12 13">ZS02</strain>
    </source>
</reference>
<dbReference type="SMART" id="SM00091">
    <property type="entry name" value="PAS"/>
    <property type="match status" value="1"/>
</dbReference>
<dbReference type="InterPro" id="IPR013767">
    <property type="entry name" value="PAS_fold"/>
</dbReference>
<evidence type="ECO:0000256" key="2">
    <source>
        <dbReference type="ARBA" id="ARBA00012438"/>
    </source>
</evidence>
<evidence type="ECO:0000259" key="9">
    <source>
        <dbReference type="PROSITE" id="PS50109"/>
    </source>
</evidence>
<keyword evidence="13" id="KW-1185">Reference proteome</keyword>
<dbReference type="PRINTS" id="PR00344">
    <property type="entry name" value="BCTRLSENSOR"/>
</dbReference>
<dbReference type="PROSITE" id="PS50113">
    <property type="entry name" value="PAC"/>
    <property type="match status" value="1"/>
</dbReference>
<dbReference type="Pfam" id="PF00989">
    <property type="entry name" value="PAS"/>
    <property type="match status" value="1"/>
</dbReference>
<dbReference type="EC" id="2.7.13.3" evidence="2"/>
<dbReference type="GO" id="GO:0000160">
    <property type="term" value="P:phosphorelay signal transduction system"/>
    <property type="evidence" value="ECO:0007669"/>
    <property type="project" value="UniProtKB-KW"/>
</dbReference>
<keyword evidence="5" id="KW-0547">Nucleotide-binding</keyword>
<dbReference type="Proteomes" id="UP000187526">
    <property type="component" value="Unassembled WGS sequence"/>
</dbReference>